<dbReference type="InterPro" id="IPR002525">
    <property type="entry name" value="Transp_IS110-like_N"/>
</dbReference>
<dbReference type="RefSeq" id="WP_312031274.1">
    <property type="nucleotide sequence ID" value="NZ_CP051151.1"/>
</dbReference>
<accession>A0A7L6N617</accession>
<organism evidence="3 4">
    <name type="scientific">Hujiaoplasma nucleasis</name>
    <dbReference type="NCBI Taxonomy" id="2725268"/>
    <lineage>
        <taxon>Bacteria</taxon>
        <taxon>Bacillati</taxon>
        <taxon>Mycoplasmatota</taxon>
        <taxon>Mollicutes</taxon>
        <taxon>Candidatus Izemoplasmatales</taxon>
        <taxon>Hujiaoplasmataceae</taxon>
        <taxon>Hujiaoplasma</taxon>
    </lineage>
</organism>
<dbReference type="Pfam" id="PF01548">
    <property type="entry name" value="DEDD_Tnp_IS110"/>
    <property type="match status" value="1"/>
</dbReference>
<dbReference type="GO" id="GO:0004803">
    <property type="term" value="F:transposase activity"/>
    <property type="evidence" value="ECO:0007669"/>
    <property type="project" value="InterPro"/>
</dbReference>
<dbReference type="GO" id="GO:0003677">
    <property type="term" value="F:DNA binding"/>
    <property type="evidence" value="ECO:0007669"/>
    <property type="project" value="InterPro"/>
</dbReference>
<dbReference type="GO" id="GO:0006313">
    <property type="term" value="P:DNA transposition"/>
    <property type="evidence" value="ECO:0007669"/>
    <property type="project" value="InterPro"/>
</dbReference>
<dbReference type="NCBIfam" id="NF033542">
    <property type="entry name" value="transpos_IS110"/>
    <property type="match status" value="1"/>
</dbReference>
<reference evidence="3 4" key="1">
    <citation type="submission" date="2020-04" db="EMBL/GenBank/DDBJ databases">
        <authorList>
            <person name="Zheng R.K."/>
            <person name="Sun C.M."/>
        </authorList>
    </citation>
    <scope>NUCLEOTIDE SEQUENCE [LARGE SCALE GENOMIC DNA]</scope>
    <source>
        <strain evidence="4">zrk29</strain>
    </source>
</reference>
<dbReference type="EMBL" id="CP051151">
    <property type="protein sequence ID" value="QLY40435.1"/>
    <property type="molecule type" value="Genomic_DNA"/>
</dbReference>
<evidence type="ECO:0000259" key="2">
    <source>
        <dbReference type="Pfam" id="PF02371"/>
    </source>
</evidence>
<dbReference type="PANTHER" id="PTHR33055:SF13">
    <property type="entry name" value="TRANSPOSASE"/>
    <property type="match status" value="1"/>
</dbReference>
<dbReference type="InterPro" id="IPR047650">
    <property type="entry name" value="Transpos_IS110"/>
</dbReference>
<proteinExistence type="predicted"/>
<keyword evidence="4" id="KW-1185">Reference proteome</keyword>
<dbReference type="Pfam" id="PF02371">
    <property type="entry name" value="Transposase_20"/>
    <property type="match status" value="1"/>
</dbReference>
<dbReference type="PANTHER" id="PTHR33055">
    <property type="entry name" value="TRANSPOSASE FOR INSERTION SEQUENCE ELEMENT IS1111A"/>
    <property type="match status" value="1"/>
</dbReference>
<protein>
    <submittedName>
        <fullName evidence="3">IS110 family transposase</fullName>
    </submittedName>
</protein>
<sequence length="392" mass="45368">MIFIGIDIAMDKHDIIIINDLGEIIYDHFIIQNNHFGFKKLHTVIQSCTKSVNDIRIGMEATGIYHNNLRDYLISKGYTVYCTNPMLVSLSRKSASPRMTKTDKIDAIAVCRHLMYNLNRLHPYTPPLYHLVELKQLSRDYNSNNQIITKAKGELKRLLQMFFPEFLKHFKPFSKWTLDLLYDFPLPSDYKGLHIESLAQRIRSRSNHVEQAKLIKYIAKNSIGNPNNLNAYLIKFCVSNIIHFNSQNEILKKLISQHMTLYPKILSVPGIGPINGATILGETGDISRFTDKHKYTSLFGIEPIVHESGKYKRKRTRISKRGSKYLRTAIYSAARIACVSPKTRDNKFKRKYIHMMTKGNKHHSTIIFAIAKNMVHSIYKILKTDTFYNDLL</sequence>
<feature type="domain" description="Transposase IS116/IS110/IS902 C-terminal" evidence="2">
    <location>
        <begin position="265"/>
        <end position="340"/>
    </location>
</feature>
<name>A0A7L6N617_9MOLU</name>
<gene>
    <name evidence="3" type="ORF">HF295_06070</name>
</gene>
<dbReference type="AlphaFoldDB" id="A0A7L6N617"/>
<evidence type="ECO:0000259" key="1">
    <source>
        <dbReference type="Pfam" id="PF01548"/>
    </source>
</evidence>
<evidence type="ECO:0000313" key="3">
    <source>
        <dbReference type="EMBL" id="QLY40435.1"/>
    </source>
</evidence>
<dbReference type="InterPro" id="IPR003346">
    <property type="entry name" value="Transposase_20"/>
</dbReference>
<dbReference type="KEGG" id="tbk:HF295_06070"/>
<feature type="domain" description="Transposase IS110-like N-terminal" evidence="1">
    <location>
        <begin position="4"/>
        <end position="164"/>
    </location>
</feature>
<dbReference type="Proteomes" id="UP000512167">
    <property type="component" value="Chromosome"/>
</dbReference>
<evidence type="ECO:0000313" key="4">
    <source>
        <dbReference type="Proteomes" id="UP000512167"/>
    </source>
</evidence>